<dbReference type="RefSeq" id="WP_136137737.1">
    <property type="nucleotide sequence ID" value="NZ_SDGV01000028.1"/>
</dbReference>
<evidence type="ECO:0000313" key="3">
    <source>
        <dbReference type="EMBL" id="THB60301.1"/>
    </source>
</evidence>
<proteinExistence type="predicted"/>
<sequence>MKYVKSIVLFSAVLVLFSGCSVDKESTKKTNQPEVESTVKKKDTSEKKSLSNLTKPAKKTTDSSNKQVDDIESIQYRVSNETGVLQGVDINFKTNEKIVFKKEKTKENIAVENVSGIAAEDLKTVKIDKGFKEKLFKTNFNNWEEKYENKEIMDGTMWEIVVKYTDGTGKVSYGINAKPDSFATFESLIFET</sequence>
<comment type="caution">
    <text evidence="3">The sequence shown here is derived from an EMBL/GenBank/DDBJ whole genome shotgun (WGS) entry which is preliminary data.</text>
</comment>
<feature type="compositionally biased region" description="Basic and acidic residues" evidence="1">
    <location>
        <begin position="37"/>
        <end position="49"/>
    </location>
</feature>
<dbReference type="EMBL" id="SDGV01000028">
    <property type="protein sequence ID" value="THB60301.1"/>
    <property type="molecule type" value="Genomic_DNA"/>
</dbReference>
<feature type="signal peptide" evidence="2">
    <location>
        <begin position="1"/>
        <end position="23"/>
    </location>
</feature>
<organism evidence="3 4">
    <name type="scientific">Vagococcus silagei</name>
    <dbReference type="NCBI Taxonomy" id="2508885"/>
    <lineage>
        <taxon>Bacteria</taxon>
        <taxon>Bacillati</taxon>
        <taxon>Bacillota</taxon>
        <taxon>Bacilli</taxon>
        <taxon>Lactobacillales</taxon>
        <taxon>Enterococcaceae</taxon>
        <taxon>Vagococcus</taxon>
    </lineage>
</organism>
<protein>
    <recommendedName>
        <fullName evidence="5">DUF5067 domain-containing protein</fullName>
    </recommendedName>
</protein>
<keyword evidence="4" id="KW-1185">Reference proteome</keyword>
<dbReference type="PROSITE" id="PS51257">
    <property type="entry name" value="PROKAR_LIPOPROTEIN"/>
    <property type="match status" value="1"/>
</dbReference>
<reference evidence="3 4" key="1">
    <citation type="submission" date="2019-01" db="EMBL/GenBank/DDBJ databases">
        <title>Vagococcus silagei sp. nov. isolated from brewer's grain.</title>
        <authorList>
            <person name="Guu J.-R."/>
        </authorList>
    </citation>
    <scope>NUCLEOTIDE SEQUENCE [LARGE SCALE GENOMIC DNA]</scope>
    <source>
        <strain evidence="3 4">2B-2</strain>
    </source>
</reference>
<evidence type="ECO:0000256" key="2">
    <source>
        <dbReference type="SAM" id="SignalP"/>
    </source>
</evidence>
<dbReference type="Proteomes" id="UP000310506">
    <property type="component" value="Unassembled WGS sequence"/>
</dbReference>
<name>A0A4S3AZX2_9ENTE</name>
<evidence type="ECO:0000313" key="4">
    <source>
        <dbReference type="Proteomes" id="UP000310506"/>
    </source>
</evidence>
<dbReference type="OrthoDB" id="4979632at2"/>
<evidence type="ECO:0008006" key="5">
    <source>
        <dbReference type="Google" id="ProtNLM"/>
    </source>
</evidence>
<keyword evidence="2" id="KW-0732">Signal</keyword>
<feature type="chain" id="PRO_5038795210" description="DUF5067 domain-containing protein" evidence="2">
    <location>
        <begin position="24"/>
        <end position="192"/>
    </location>
</feature>
<feature type="region of interest" description="Disordered" evidence="1">
    <location>
        <begin position="25"/>
        <end position="66"/>
    </location>
</feature>
<accession>A0A4S3AZX2</accession>
<evidence type="ECO:0000256" key="1">
    <source>
        <dbReference type="SAM" id="MobiDB-lite"/>
    </source>
</evidence>
<gene>
    <name evidence="3" type="ORF">ESZ54_11165</name>
</gene>
<dbReference type="AlphaFoldDB" id="A0A4S3AZX2"/>